<dbReference type="EMBL" id="CAJVPY010002316">
    <property type="protein sequence ID" value="CAG8556336.1"/>
    <property type="molecule type" value="Genomic_DNA"/>
</dbReference>
<name>A0A9N9B9X5_9GLOM</name>
<proteinExistence type="predicted"/>
<sequence length="145" mass="16497">MSNEPTSSMDPQIKAYIDSACQATVTTLIEKVKEIINQQTEAQRSWNEQLQKTIDEWFSKLEQVGLTTNGVNFNNNMATEEEQTNQTTPATICSQSELRDDLPQDNKNERVFRHTAQYKLSRNITTCDPPVLQSVSETLTTQEPQ</sequence>
<dbReference type="Proteomes" id="UP000789405">
    <property type="component" value="Unassembled WGS sequence"/>
</dbReference>
<organism evidence="2 3">
    <name type="scientific">Dentiscutata erythropus</name>
    <dbReference type="NCBI Taxonomy" id="1348616"/>
    <lineage>
        <taxon>Eukaryota</taxon>
        <taxon>Fungi</taxon>
        <taxon>Fungi incertae sedis</taxon>
        <taxon>Mucoromycota</taxon>
        <taxon>Glomeromycotina</taxon>
        <taxon>Glomeromycetes</taxon>
        <taxon>Diversisporales</taxon>
        <taxon>Gigasporaceae</taxon>
        <taxon>Dentiscutata</taxon>
    </lineage>
</organism>
<dbReference type="OrthoDB" id="2439585at2759"/>
<gene>
    <name evidence="2" type="ORF">DERYTH_LOCUS5517</name>
</gene>
<feature type="region of interest" description="Disordered" evidence="1">
    <location>
        <begin position="79"/>
        <end position="110"/>
    </location>
</feature>
<evidence type="ECO:0000313" key="3">
    <source>
        <dbReference type="Proteomes" id="UP000789405"/>
    </source>
</evidence>
<evidence type="ECO:0000256" key="1">
    <source>
        <dbReference type="SAM" id="MobiDB-lite"/>
    </source>
</evidence>
<comment type="caution">
    <text evidence="2">The sequence shown here is derived from an EMBL/GenBank/DDBJ whole genome shotgun (WGS) entry which is preliminary data.</text>
</comment>
<protein>
    <submittedName>
        <fullName evidence="2">17374_t:CDS:1</fullName>
    </submittedName>
</protein>
<evidence type="ECO:0000313" key="2">
    <source>
        <dbReference type="EMBL" id="CAG8556336.1"/>
    </source>
</evidence>
<reference evidence="2" key="1">
    <citation type="submission" date="2021-06" db="EMBL/GenBank/DDBJ databases">
        <authorList>
            <person name="Kallberg Y."/>
            <person name="Tangrot J."/>
            <person name="Rosling A."/>
        </authorList>
    </citation>
    <scope>NUCLEOTIDE SEQUENCE</scope>
    <source>
        <strain evidence="2">MA453B</strain>
    </source>
</reference>
<keyword evidence="3" id="KW-1185">Reference proteome</keyword>
<feature type="compositionally biased region" description="Basic and acidic residues" evidence="1">
    <location>
        <begin position="97"/>
        <end position="110"/>
    </location>
</feature>
<feature type="compositionally biased region" description="Polar residues" evidence="1">
    <location>
        <begin position="79"/>
        <end position="96"/>
    </location>
</feature>
<dbReference type="AlphaFoldDB" id="A0A9N9B9X5"/>
<accession>A0A9N9B9X5</accession>